<dbReference type="GeneID" id="115740146"/>
<comment type="similarity">
    <text evidence="2">Belongs to the NET family.</text>
</comment>
<dbReference type="Pfam" id="PF07765">
    <property type="entry name" value="KIP1"/>
    <property type="match status" value="1"/>
</dbReference>
<keyword evidence="6" id="KW-1185">Reference proteome</keyword>
<evidence type="ECO:0000256" key="4">
    <source>
        <dbReference type="SAM" id="MobiDB-lite"/>
    </source>
</evidence>
<dbReference type="KEGG" id="rarg:115740146"/>
<protein>
    <submittedName>
        <fullName evidence="7 8">Protein NETWORKED 1D-like</fullName>
    </submittedName>
</protein>
<feature type="coiled-coil region" evidence="3">
    <location>
        <begin position="477"/>
        <end position="567"/>
    </location>
</feature>
<feature type="coiled-coil region" evidence="3">
    <location>
        <begin position="911"/>
        <end position="966"/>
    </location>
</feature>
<name>A0A8B8P3K3_9MYRT</name>
<reference evidence="6" key="2">
    <citation type="submission" date="2025-05" db="UniProtKB">
        <authorList>
            <consortium name="RefSeq"/>
        </authorList>
    </citation>
    <scope>NUCLEOTIDE SEQUENCE [LARGE SCALE GENOMIC DNA]</scope>
</reference>
<dbReference type="InterPro" id="IPR011684">
    <property type="entry name" value="NAB"/>
</dbReference>
<feature type="coiled-coil region" evidence="3">
    <location>
        <begin position="627"/>
        <end position="661"/>
    </location>
</feature>
<feature type="region of interest" description="Disordered" evidence="4">
    <location>
        <begin position="1220"/>
        <end position="1250"/>
    </location>
</feature>
<dbReference type="Proteomes" id="UP000827889">
    <property type="component" value="Chromosome 1"/>
</dbReference>
<feature type="coiled-coil region" evidence="3">
    <location>
        <begin position="191"/>
        <end position="373"/>
    </location>
</feature>
<dbReference type="RefSeq" id="XP_030529421.1">
    <property type="nucleotide sequence ID" value="XM_030673561.1"/>
</dbReference>
<feature type="region of interest" description="Disordered" evidence="4">
    <location>
        <begin position="143"/>
        <end position="166"/>
    </location>
</feature>
<feature type="compositionally biased region" description="Basic and acidic residues" evidence="4">
    <location>
        <begin position="143"/>
        <end position="154"/>
    </location>
</feature>
<evidence type="ECO:0000313" key="9">
    <source>
        <dbReference type="RefSeq" id="XP_030529423.1"/>
    </source>
</evidence>
<feature type="compositionally biased region" description="Basic and acidic residues" evidence="4">
    <location>
        <begin position="1239"/>
        <end position="1250"/>
    </location>
</feature>
<evidence type="ECO:0000256" key="1">
    <source>
        <dbReference type="ARBA" id="ARBA00023054"/>
    </source>
</evidence>
<accession>A0A8B8P3K3</accession>
<evidence type="ECO:0000256" key="2">
    <source>
        <dbReference type="ARBA" id="ARBA00038006"/>
    </source>
</evidence>
<dbReference type="RefSeq" id="XP_030529423.1">
    <property type="nucleotide sequence ID" value="XM_030673563.1"/>
</dbReference>
<sequence>MATASNEDSKGMYSWWWGSHITPKNSKWLMENLTDMDAKVKQIINIIEEDADSFARRAEMYYKRRPELLQLVEEFYRAYRGLAERYDHATGVLCQAHKTMAEAFPNQVQPVLLDSDESPKDILEQALSYFQACEKNGAVHQECKGTRSRNESKQVNETSDPGGGRENGFLMCHDAGEKENGAQRTRDHDVMTHELERAGETEKEIQNLNQALAELEAQREVYALQFQQSLERVSKFELELTRRANEAEAEAQSLKTALADLQAEKEGNLVQQQMALEKLRDLENTVSCAREEVEEIKQRADKAETNAETLKHDLVRVEAEKQAALLQHNQCLEKISNVEDKLNHADENTREIKEAAAVRCNNLLMTISNLEQEIIQNRAQMLDPDRDKDSTKLRKAVEMCLLLERSNQTLQSALEVLTKKMEAQSEETTEKQKEMGRLWTCVQEERLRFCEVQTSFQNLQNFHFECQEQLRSLAMKLQEKTQLLEDMELHNKGLKDEIRKASEEKKNLNEVNMASSLLVKNLEDEILSMREIMQNLEVETAVAVGERDSLQKEIYYLKEQLDDQRKKHCFVMEQVASVGLDPGCLGSAVMELMDTNSKLEECCDLERSEKVALLKKLEVSEKLVEKTVLLENRISDLNVELEEYKLKLKGMEESCESLLANKSTMISYLESMIGNFYKLVGKNDTSENFPINEYVDLEGKQVKVKNAEDTQEKLGMVTEKEKLEYQLYVFQQRLESLVSSYEGLKGDYSGMKKERESLISSIQKLRLDLNTEIEEHYNSVQLSMTRLADVESQIIHLQQQARSQDTECEEELEKALDSRMQIFILQKFLEDLRERNFSLSARYHTLVDAWKFSQKQISYLESENLEHLSELKLLSDEITVDRLALYRISKTLEICSCQEFKDHIDLDHDLTRSTLAKIRDLQESVSKLEEENLRVVFEKSVLYSLLKQLELEATKLTTERDALHQELSVKSENFGVLKYGLQKVIDTNEELKLKFSEGIDNEKVLKSEILRAIENEKLELLKKLEDLKMEYADIKIAREHQQKQILKLSEDLSHQTRESRFLWEAKRKLEAELITSRINEALLEEEILELNKTYQSAREARCVEIEQLKERINALEGENGGLKSELASYVSGVLSLAECISSLEDCTSVHKDFYKPKKEVVKEINLITQKQSGMSESIGIARFMIPDCFSAMQDLQLRIKVIGEMLLKVEGPADLENLSSNATLEELESTRSRKHVPRKKEQEKRGDGLDNDLKISKPILQMSVTENELLTKDIMLDQISEHLPYGVRRSRTDSVEAEDRMLELWETSDSSGIIDLKVGKAHKNFDMPNGYYFVEADEEQKSCDPSGESPGDKELSVDKLEIPESLTEPRRARIKRKILERLNANAQKLTNLQITVQDLRRKVENTEKNRMEKGIDYSNVKEQLEEAQSLVNKLSDSNNKLIRNAERRLSSCDSKSTRDPDDRGCARRLISEQARRGSEKIGKLQLEVQKIQFLLLKMDDEKECRTRTRVVDRKTRVLLRDYLVSGRPRNQQNRKKSPFCSCVQIPSRRQ</sequence>
<evidence type="ECO:0000313" key="7">
    <source>
        <dbReference type="RefSeq" id="XP_030529421.1"/>
    </source>
</evidence>
<dbReference type="InterPro" id="IPR051861">
    <property type="entry name" value="NET_actin-binding_domain"/>
</dbReference>
<dbReference type="GO" id="GO:0005886">
    <property type="term" value="C:plasma membrane"/>
    <property type="evidence" value="ECO:0007669"/>
    <property type="project" value="TreeGrafter"/>
</dbReference>
<dbReference type="PANTHER" id="PTHR32258:SF32">
    <property type="entry name" value="PROTEIN NETWORKED 1D"/>
    <property type="match status" value="1"/>
</dbReference>
<feature type="coiled-coil region" evidence="3">
    <location>
        <begin position="1080"/>
        <end position="1125"/>
    </location>
</feature>
<proteinExistence type="inferred from homology"/>
<evidence type="ECO:0000259" key="5">
    <source>
        <dbReference type="PROSITE" id="PS51774"/>
    </source>
</evidence>
<dbReference type="PANTHER" id="PTHR32258">
    <property type="entry name" value="PROTEIN NETWORKED 4A"/>
    <property type="match status" value="1"/>
</dbReference>
<evidence type="ECO:0000313" key="8">
    <source>
        <dbReference type="RefSeq" id="XP_030529422.1"/>
    </source>
</evidence>
<feature type="coiled-coil region" evidence="3">
    <location>
        <begin position="407"/>
        <end position="434"/>
    </location>
</feature>
<evidence type="ECO:0000313" key="6">
    <source>
        <dbReference type="Proteomes" id="UP000827889"/>
    </source>
</evidence>
<feature type="coiled-coil region" evidence="3">
    <location>
        <begin position="1382"/>
        <end position="1444"/>
    </location>
</feature>
<keyword evidence="1 3" id="KW-0175">Coiled coil</keyword>
<dbReference type="RefSeq" id="XP_030529422.1">
    <property type="nucleotide sequence ID" value="XM_030673562.1"/>
</dbReference>
<dbReference type="PROSITE" id="PS51774">
    <property type="entry name" value="NAB"/>
    <property type="match status" value="1"/>
</dbReference>
<feature type="coiled-coil region" evidence="3">
    <location>
        <begin position="1010"/>
        <end position="1044"/>
    </location>
</feature>
<gene>
    <name evidence="7 8 9" type="primary">LOC115740146</name>
</gene>
<dbReference type="OrthoDB" id="10255522at2759"/>
<reference evidence="8" key="1">
    <citation type="submission" date="2025-04" db="UniProtKB">
        <authorList>
            <consortium name="RefSeq"/>
        </authorList>
    </citation>
    <scope>IDENTIFICATION</scope>
</reference>
<evidence type="ECO:0000256" key="3">
    <source>
        <dbReference type="SAM" id="Coils"/>
    </source>
</evidence>
<feature type="domain" description="NAB" evidence="5">
    <location>
        <begin position="13"/>
        <end position="93"/>
    </location>
</feature>
<dbReference type="GO" id="GO:0051015">
    <property type="term" value="F:actin filament binding"/>
    <property type="evidence" value="ECO:0007669"/>
    <property type="project" value="TreeGrafter"/>
</dbReference>
<organism evidence="6 8">
    <name type="scientific">Rhodamnia argentea</name>
    <dbReference type="NCBI Taxonomy" id="178133"/>
    <lineage>
        <taxon>Eukaryota</taxon>
        <taxon>Viridiplantae</taxon>
        <taxon>Streptophyta</taxon>
        <taxon>Embryophyta</taxon>
        <taxon>Tracheophyta</taxon>
        <taxon>Spermatophyta</taxon>
        <taxon>Magnoliopsida</taxon>
        <taxon>eudicotyledons</taxon>
        <taxon>Gunneridae</taxon>
        <taxon>Pentapetalae</taxon>
        <taxon>rosids</taxon>
        <taxon>malvids</taxon>
        <taxon>Myrtales</taxon>
        <taxon>Myrtaceae</taxon>
        <taxon>Myrtoideae</taxon>
        <taxon>Myrteae</taxon>
        <taxon>Australasian group</taxon>
        <taxon>Rhodamnia</taxon>
    </lineage>
</organism>